<feature type="domain" description="Fibronectin type-III" evidence="1">
    <location>
        <begin position="5"/>
        <end position="90"/>
    </location>
</feature>
<proteinExistence type="predicted"/>
<reference evidence="2 3" key="1">
    <citation type="submission" date="2020-03" db="EMBL/GenBank/DDBJ databases">
        <title>Soil Listeria distribution.</title>
        <authorList>
            <person name="Liao J."/>
            <person name="Wiedmann M."/>
        </authorList>
    </citation>
    <scope>NUCLEOTIDE SEQUENCE [LARGE SCALE GENOMIC DNA]</scope>
    <source>
        <strain evidence="2 3">FSL L7-0297</strain>
    </source>
</reference>
<name>A0AB73H9H9_LISIO</name>
<dbReference type="Gene3D" id="2.60.40.10">
    <property type="entry name" value="Immunoglobulins"/>
    <property type="match status" value="1"/>
</dbReference>
<comment type="caution">
    <text evidence="2">The sequence shown here is derived from an EMBL/GenBank/DDBJ whole genome shotgun (WGS) entry which is preliminary data.</text>
</comment>
<evidence type="ECO:0000313" key="2">
    <source>
        <dbReference type="EMBL" id="MBC2142850.1"/>
    </source>
</evidence>
<evidence type="ECO:0000259" key="1">
    <source>
        <dbReference type="PROSITE" id="PS50853"/>
    </source>
</evidence>
<dbReference type="AlphaFoldDB" id="A0AB73H9H9"/>
<accession>A0AB73H9H9</accession>
<dbReference type="Pfam" id="PF18370">
    <property type="entry name" value="RGI_lyase"/>
    <property type="match status" value="1"/>
</dbReference>
<dbReference type="InterPro" id="IPR036116">
    <property type="entry name" value="FN3_sf"/>
</dbReference>
<dbReference type="Proteomes" id="UP000552309">
    <property type="component" value="Unassembled WGS sequence"/>
</dbReference>
<protein>
    <recommendedName>
        <fullName evidence="1">Fibronectin type-III domain-containing protein</fullName>
    </recommendedName>
</protein>
<sequence>MHPNVPQTPFNLNLTSGVTLVNLEWEAVEGVDNYNIYRNGNKIAEVAAEYTTYKDTKLYAGTEYVYLVKTVIDGIESAESLEVSISTKESSGG</sequence>
<evidence type="ECO:0000313" key="3">
    <source>
        <dbReference type="Proteomes" id="UP000552309"/>
    </source>
</evidence>
<dbReference type="InterPro" id="IPR041624">
    <property type="entry name" value="RGI_lyase"/>
</dbReference>
<dbReference type="InterPro" id="IPR003961">
    <property type="entry name" value="FN3_dom"/>
</dbReference>
<gene>
    <name evidence="2" type="ORF">HCA89_11050</name>
</gene>
<dbReference type="SUPFAM" id="SSF49265">
    <property type="entry name" value="Fibronectin type III"/>
    <property type="match status" value="1"/>
</dbReference>
<dbReference type="PROSITE" id="PS50853">
    <property type="entry name" value="FN3"/>
    <property type="match status" value="1"/>
</dbReference>
<dbReference type="RefSeq" id="WP_185543627.1">
    <property type="nucleotide sequence ID" value="NZ_JAARXV010000005.1"/>
</dbReference>
<dbReference type="InterPro" id="IPR013783">
    <property type="entry name" value="Ig-like_fold"/>
</dbReference>
<organism evidence="2 3">
    <name type="scientific">Listeria innocua</name>
    <dbReference type="NCBI Taxonomy" id="1642"/>
    <lineage>
        <taxon>Bacteria</taxon>
        <taxon>Bacillati</taxon>
        <taxon>Bacillota</taxon>
        <taxon>Bacilli</taxon>
        <taxon>Bacillales</taxon>
        <taxon>Listeriaceae</taxon>
        <taxon>Listeria</taxon>
    </lineage>
</organism>
<dbReference type="EMBL" id="JAARXV010000005">
    <property type="protein sequence ID" value="MBC2142850.1"/>
    <property type="molecule type" value="Genomic_DNA"/>
</dbReference>